<feature type="transmembrane region" description="Helical" evidence="1">
    <location>
        <begin position="60"/>
        <end position="81"/>
    </location>
</feature>
<feature type="non-terminal residue" evidence="2">
    <location>
        <position position="109"/>
    </location>
</feature>
<reference evidence="2" key="1">
    <citation type="submission" date="2018-05" db="EMBL/GenBank/DDBJ databases">
        <authorList>
            <person name="Lanie J.A."/>
            <person name="Ng W.-L."/>
            <person name="Kazmierczak K.M."/>
            <person name="Andrzejewski T.M."/>
            <person name="Davidsen T.M."/>
            <person name="Wayne K.J."/>
            <person name="Tettelin H."/>
            <person name="Glass J.I."/>
            <person name="Rusch D."/>
            <person name="Podicherti R."/>
            <person name="Tsui H.-C.T."/>
            <person name="Winkler M.E."/>
        </authorList>
    </citation>
    <scope>NUCLEOTIDE SEQUENCE</scope>
</reference>
<name>A0A382WRM3_9ZZZZ</name>
<keyword evidence="1" id="KW-0812">Transmembrane</keyword>
<feature type="transmembrane region" description="Helical" evidence="1">
    <location>
        <begin position="21"/>
        <end position="54"/>
    </location>
</feature>
<sequence length="109" mass="12960">MRKGRRRSFYSWLVTSWSGKLGVSYLSIFFSFVCLTLLVSAIIFLFMALWPILWGALPSLTLFLLAALSILFIIGVIYYWYWWHREDFPPAEYHHLKHQTLERVVKLDT</sequence>
<accession>A0A382WRM3</accession>
<gene>
    <name evidence="2" type="ORF">METZ01_LOCUS414138</name>
</gene>
<dbReference type="AlphaFoldDB" id="A0A382WRM3"/>
<organism evidence="2">
    <name type="scientific">marine metagenome</name>
    <dbReference type="NCBI Taxonomy" id="408172"/>
    <lineage>
        <taxon>unclassified sequences</taxon>
        <taxon>metagenomes</taxon>
        <taxon>ecological metagenomes</taxon>
    </lineage>
</organism>
<evidence type="ECO:0000256" key="1">
    <source>
        <dbReference type="SAM" id="Phobius"/>
    </source>
</evidence>
<dbReference type="EMBL" id="UINC01161855">
    <property type="protein sequence ID" value="SVD61284.1"/>
    <property type="molecule type" value="Genomic_DNA"/>
</dbReference>
<keyword evidence="1" id="KW-0472">Membrane</keyword>
<proteinExistence type="predicted"/>
<protein>
    <submittedName>
        <fullName evidence="2">Uncharacterized protein</fullName>
    </submittedName>
</protein>
<keyword evidence="1" id="KW-1133">Transmembrane helix</keyword>
<evidence type="ECO:0000313" key="2">
    <source>
        <dbReference type="EMBL" id="SVD61284.1"/>
    </source>
</evidence>